<dbReference type="InterPro" id="IPR029787">
    <property type="entry name" value="Nucleotide_cyclase"/>
</dbReference>
<protein>
    <recommendedName>
        <fullName evidence="6">Guanylate cyclase domain-containing protein</fullName>
    </recommendedName>
</protein>
<evidence type="ECO:0000256" key="5">
    <source>
        <dbReference type="SAM" id="MobiDB-lite"/>
    </source>
</evidence>
<evidence type="ECO:0000256" key="1">
    <source>
        <dbReference type="ARBA" id="ARBA00022741"/>
    </source>
</evidence>
<feature type="domain" description="Guanylate cyclase" evidence="6">
    <location>
        <begin position="439"/>
        <end position="513"/>
    </location>
</feature>
<dbReference type="InterPro" id="IPR027417">
    <property type="entry name" value="P-loop_NTPase"/>
</dbReference>
<dbReference type="FunFam" id="3.30.70.1230:FF:000017">
    <property type="entry name" value="Adenylate cyclase type 10"/>
    <property type="match status" value="1"/>
</dbReference>
<dbReference type="SUPFAM" id="SSF52540">
    <property type="entry name" value="P-loop containing nucleoside triphosphate hydrolases"/>
    <property type="match status" value="1"/>
</dbReference>
<evidence type="ECO:0000256" key="3">
    <source>
        <dbReference type="ARBA" id="ARBA00023239"/>
    </source>
</evidence>
<accession>A0ABD0SGI0</accession>
<dbReference type="Proteomes" id="UP001549921">
    <property type="component" value="Unassembled WGS sequence"/>
</dbReference>
<feature type="domain" description="Guanylate cyclase" evidence="6">
    <location>
        <begin position="113"/>
        <end position="249"/>
    </location>
</feature>
<keyword evidence="1" id="KW-0547">Nucleotide-binding</keyword>
<feature type="coiled-coil region" evidence="4">
    <location>
        <begin position="1732"/>
        <end position="1759"/>
    </location>
</feature>
<proteinExistence type="predicted"/>
<dbReference type="CDD" id="cd07302">
    <property type="entry name" value="CHD"/>
    <property type="match status" value="2"/>
</dbReference>
<gene>
    <name evidence="7" type="ORF">ABMA28_008240</name>
</gene>
<keyword evidence="2" id="KW-0067">ATP-binding</keyword>
<dbReference type="PANTHER" id="PTHR16305:SF28">
    <property type="entry name" value="GUANYLATE CYCLASE DOMAIN-CONTAINING PROTEIN"/>
    <property type="match status" value="1"/>
</dbReference>
<sequence>MNFRKCRNRSRKTSSCMMGTTEKWKPLNTRRFSRRDTCFGEEDSDEDDPKYHEIKDWVEDFFERKSETADKGDQDVEVKLSRKQSLILSTLVPDEILLMDKFDTTTPARFVGVLLMADVSGYTALSERYNNTGKGGTYRLTVTLNTYLGALIELIYSHGGDILKFAGDAFLALWKTDKKSFLCHTIHTVIACALIIQHSYASYETDVKVNLRVKLAISAGNLIFAPIGTGIDMNYVIFGLPVIEAKAAESVCASGEVKLTPTAWGHCYSRNYDHIIHEDGHVTIKSILYDPHESDVTKPFVGFGPLVNSIKKPLNAIENFPDFLWEPPQNMSAVDVARRNEALSLRKAILATEEKNLGSEIRKFMIRPVLTQIDAHQPLEYLTEMRQVSVLFLTLKPRDCAFLQLITIVNNAYQITCEIVYKSMGCVNKIILFDKDVMILVIFGLRGFKHESEAQAALKCAYTIRKSISALDGVLDVSIGVTTGQVYCGVVGHPLRREFTVIGAIVNKAARLMCGFRNKITCDESTFVKSKMSSNGFTLQPRTELKGIMSPGKIYEYSEEIRVKVLYDIPMTPPLLNRNDEMEYFKNWLDDSHLSYRDFDALLLVGDSRIGKSRMLEGMARYAQNRGYKICFLNLTSVHSASPYLALSQIMNQILGLKEPTTGFVKEEKIVQLLKVYSDDLCFLNNIIKVRFAYHEGMNSLNETMRKEKAKQMFSQLIKAITETHVIFMDDLQNLDASSWEFVPLMFETLKMFTVFSVTRGKFSSLQNWLYTVFINNNVRKIVLGPLSSSWIVPLACQILDVNAVPNDLCNALRLKCNGMPGLIENFIVHLFSNGALELKKIREDELVDWAEEDFQFPDPELLHPQAINSNDQETLDELIKSDATGEIGICVVTEKEQLKTNINVQNIDALVMIQIDSLTPYQQLLLKIASVIGNVLSRDLLENIMYENDPLTTAKAVKRLFAMRIFCCANVKSNRWSRKSNVTSVTSITSESLNLICDCCFDHDIESNENLPKYAFCKVMKFRNKNTRKTCYELLPLNQKKEFHSRIVNYLECNAQKCSDCGGIIMIIQSNVMLPEQESCELHSLMSEDEDSSSESYGASEMNNPSVIETTSMDRRSSCARKAKSESFYNSQCLSQNASARRNSAISTRENARRDSNTNDRGTSILKYKNEDEHELHRANNKRVTMSNLYFKTVNSNDLEDPKIFDMLRPVVEAKDVHDWMKLGAVDSDDEIHDVDKGISRRGKKYFSVNIEKGVSQTNVSKCTCAELNIIITEQLIHHAQQAELKSKAVEFIIKYCYLNLLINDFDPILPKLDEAEMLCLDRHIPENAISDFEKRRFLGKIHSLRAATFFMTEKLTAAKVEIELATRIYGINLHKVSELLKLRRMFLSIKRKNKRINDMLLKADSLFCLNVATVLYSALQDIKVARIAAYRALEVLQHVDCNIIDICDAFSNAIQVEIDREYLESTNDIEHLAAQVLKNLPRPIKIDELFAVGKFYMATFRARMARAELAATIRSGFRAITVSRFLQADNISLDIIPDLFYVLLAKCRIDEAVDVLQLSLRLGQYQISHDCETWYYALCMDMILDAGFQLESPYEISRYAEYALHRGKAAGQSRRRLVVGLWTYWLRANSERKAKRFEAEALSWAEHDDDDGSLTTLLSALRLADGMLESLASKVDDLRKVVDLMELRSIADRDLMRLEKDARLNRVMFPRWLLLKGDSYNLSGRTYAANNSFNQALEEARRVHNRLEEALARAALSNSVFWTQNARAHRFPPWQTATEQAHASWHQLMYKVTTTRQ</sequence>
<feature type="region of interest" description="Disordered" evidence="5">
    <location>
        <begin position="1091"/>
        <end position="1113"/>
    </location>
</feature>
<dbReference type="PANTHER" id="PTHR16305">
    <property type="entry name" value="TESTICULAR SOLUBLE ADENYLYL CYCLASE"/>
    <property type="match status" value="1"/>
</dbReference>
<evidence type="ECO:0000256" key="4">
    <source>
        <dbReference type="SAM" id="Coils"/>
    </source>
</evidence>
<reference evidence="7 8" key="1">
    <citation type="submission" date="2024-06" db="EMBL/GenBank/DDBJ databases">
        <title>A chromosome-level genome assembly of beet webworm, Loxostege sticticalis.</title>
        <authorList>
            <person name="Zhang Y."/>
        </authorList>
    </citation>
    <scope>NUCLEOTIDE SEQUENCE [LARGE SCALE GENOMIC DNA]</scope>
    <source>
        <strain evidence="7">AQ028</strain>
        <tissue evidence="7">Male pupae</tissue>
    </source>
</reference>
<dbReference type="GO" id="GO:0005524">
    <property type="term" value="F:ATP binding"/>
    <property type="evidence" value="ECO:0007669"/>
    <property type="project" value="UniProtKB-KW"/>
</dbReference>
<evidence type="ECO:0000313" key="7">
    <source>
        <dbReference type="EMBL" id="KAL0818940.1"/>
    </source>
</evidence>
<evidence type="ECO:0000256" key="2">
    <source>
        <dbReference type="ARBA" id="ARBA00022840"/>
    </source>
</evidence>
<evidence type="ECO:0000313" key="8">
    <source>
        <dbReference type="Proteomes" id="UP001549921"/>
    </source>
</evidence>
<keyword evidence="4" id="KW-0175">Coiled coil</keyword>
<organism evidence="7 8">
    <name type="scientific">Loxostege sticticalis</name>
    <name type="common">Beet webworm moth</name>
    <dbReference type="NCBI Taxonomy" id="481309"/>
    <lineage>
        <taxon>Eukaryota</taxon>
        <taxon>Metazoa</taxon>
        <taxon>Ecdysozoa</taxon>
        <taxon>Arthropoda</taxon>
        <taxon>Hexapoda</taxon>
        <taxon>Insecta</taxon>
        <taxon>Pterygota</taxon>
        <taxon>Neoptera</taxon>
        <taxon>Endopterygota</taxon>
        <taxon>Lepidoptera</taxon>
        <taxon>Glossata</taxon>
        <taxon>Ditrysia</taxon>
        <taxon>Pyraloidea</taxon>
        <taxon>Crambidae</taxon>
        <taxon>Pyraustinae</taxon>
        <taxon>Loxostege</taxon>
    </lineage>
</organism>
<dbReference type="SUPFAM" id="SSF55073">
    <property type="entry name" value="Nucleotide cyclase"/>
    <property type="match status" value="2"/>
</dbReference>
<comment type="caution">
    <text evidence="7">The sequence shown here is derived from an EMBL/GenBank/DDBJ whole genome shotgun (WGS) entry which is preliminary data.</text>
</comment>
<evidence type="ECO:0000259" key="6">
    <source>
        <dbReference type="PROSITE" id="PS50125"/>
    </source>
</evidence>
<dbReference type="Pfam" id="PF00211">
    <property type="entry name" value="Guanylate_cyc"/>
    <property type="match status" value="2"/>
</dbReference>
<dbReference type="Gene3D" id="3.30.70.1230">
    <property type="entry name" value="Nucleotide cyclase"/>
    <property type="match status" value="2"/>
</dbReference>
<name>A0ABD0SGI0_LOXSC</name>
<feature type="region of interest" description="Disordered" evidence="5">
    <location>
        <begin position="1140"/>
        <end position="1163"/>
    </location>
</feature>
<keyword evidence="3" id="KW-0456">Lyase</keyword>
<dbReference type="Gene3D" id="3.40.50.300">
    <property type="entry name" value="P-loop containing nucleotide triphosphate hydrolases"/>
    <property type="match status" value="1"/>
</dbReference>
<feature type="compositionally biased region" description="Polar residues" evidence="5">
    <location>
        <begin position="1102"/>
        <end position="1112"/>
    </location>
</feature>
<dbReference type="GO" id="GO:0016829">
    <property type="term" value="F:lyase activity"/>
    <property type="evidence" value="ECO:0007669"/>
    <property type="project" value="UniProtKB-KW"/>
</dbReference>
<feature type="compositionally biased region" description="Polar residues" evidence="5">
    <location>
        <begin position="1140"/>
        <end position="1150"/>
    </location>
</feature>
<dbReference type="EMBL" id="JBEDNZ010000021">
    <property type="protein sequence ID" value="KAL0818940.1"/>
    <property type="molecule type" value="Genomic_DNA"/>
</dbReference>
<dbReference type="InterPro" id="IPR001054">
    <property type="entry name" value="A/G_cyclase"/>
</dbReference>
<dbReference type="PROSITE" id="PS50125">
    <property type="entry name" value="GUANYLATE_CYCLASE_2"/>
    <property type="match status" value="2"/>
</dbReference>